<dbReference type="GeneID" id="108617592"/>
<evidence type="ECO:0000256" key="3">
    <source>
        <dbReference type="ARBA" id="ARBA00022475"/>
    </source>
</evidence>
<feature type="transmembrane region" description="Helical" evidence="11">
    <location>
        <begin position="261"/>
        <end position="282"/>
    </location>
</feature>
<evidence type="ECO:0000259" key="12">
    <source>
        <dbReference type="PROSITE" id="PS50227"/>
    </source>
</evidence>
<reference evidence="14" key="2">
    <citation type="journal article" date="2016" name="G3 (Bethesda)">
        <title>Genome Evolution in Three Species of Cactophilic Drosophila.</title>
        <authorList>
            <person name="Sanchez-Flores A."/>
            <person name="Penazola F."/>
            <person name="Carpinteyro-Ponce J."/>
            <person name="Nazario-Yepiz N."/>
            <person name="Abreu-Goodger C."/>
            <person name="Machado C.A."/>
            <person name="Markow T.A."/>
        </authorList>
    </citation>
    <scope>NUCLEOTIDE SEQUENCE [LARGE SCALE GENOMIC DNA]</scope>
</reference>
<feature type="transmembrane region" description="Helical" evidence="11">
    <location>
        <begin position="191"/>
        <end position="210"/>
    </location>
</feature>
<keyword evidence="8 15" id="KW-0675">Receptor</keyword>
<feature type="domain" description="G-protein coupled receptors family 2 profile 2" evidence="13">
    <location>
        <begin position="154"/>
        <end position="407"/>
    </location>
</feature>
<evidence type="ECO:0000256" key="8">
    <source>
        <dbReference type="ARBA" id="ARBA00023170"/>
    </source>
</evidence>
<keyword evidence="6" id="KW-0297">G-protein coupled receptor</keyword>
<dbReference type="InterPro" id="IPR036445">
    <property type="entry name" value="GPCR_2_extracell_dom_sf"/>
</dbReference>
<keyword evidence="3" id="KW-1003">Cell membrane</keyword>
<evidence type="ECO:0000313" key="15">
    <source>
        <dbReference type="RefSeq" id="XP_017868913.1"/>
    </source>
</evidence>
<keyword evidence="9" id="KW-0807">Transducer</keyword>
<comment type="subcellular location">
    <subcellularLocation>
        <location evidence="1">Cell membrane</location>
        <topology evidence="1">Multi-pass membrane protein</topology>
    </subcellularLocation>
</comment>
<evidence type="ECO:0000313" key="14">
    <source>
        <dbReference type="Proteomes" id="UP000694904"/>
    </source>
</evidence>
<gene>
    <name evidence="15" type="primary">LOC108617592</name>
</gene>
<dbReference type="InterPro" id="IPR017981">
    <property type="entry name" value="GPCR_2-like_7TM"/>
</dbReference>
<dbReference type="PROSITE" id="PS50261">
    <property type="entry name" value="G_PROTEIN_RECEP_F2_4"/>
    <property type="match status" value="1"/>
</dbReference>
<feature type="transmembrane region" description="Helical" evidence="11">
    <location>
        <begin position="355"/>
        <end position="373"/>
    </location>
</feature>
<keyword evidence="14" id="KW-1185">Reference proteome</keyword>
<dbReference type="RefSeq" id="XP_017868913.1">
    <property type="nucleotide sequence ID" value="XM_018013424.1"/>
</dbReference>
<evidence type="ECO:0000256" key="11">
    <source>
        <dbReference type="SAM" id="Phobius"/>
    </source>
</evidence>
<evidence type="ECO:0000256" key="6">
    <source>
        <dbReference type="ARBA" id="ARBA00023040"/>
    </source>
</evidence>
<evidence type="ECO:0000256" key="1">
    <source>
        <dbReference type="ARBA" id="ARBA00004651"/>
    </source>
</evidence>
<proteinExistence type="inferred from homology"/>
<dbReference type="Pfam" id="PF00002">
    <property type="entry name" value="7tm_2"/>
    <property type="match status" value="1"/>
</dbReference>
<sequence length="535" mass="59843">MSNDNNDDNTNTISNDSNNNNSDNIYNNNNNNSSSSSSSSNVWSASNLDAINQSVELNCLLQQHIETSTYGNASDHCLTQFDSILCWPRTARGTLAVLQCMDELQGIHYDSSKNATRFCHLNGSWAQYTNYDACAHLPAETETVPEFETIVELPTIIYYIGYALSLVSLTLALIVFAYYKELRCLRNTIHANLFFTYIMSALFWILLLSVQISVRSGLSSCIALVTLFHFFTLTNFFWMLVEGLYLYMLVVKTFSGDNIRFNIYASIGWGGPALFVVTWAVAKGLTVNYNSNVEKYDINCPWMEETNVDWIFQGPVCTVLIINLTFLLRIMFVLITKLRSANTVETRQYRKAAKALLVLIPLFGITYLVVLAGPSESGLMGHMFAVLRAVLLSTQGFWVSLFYCFLNSEVRNALRHHVSTWRDSRNIQRNQNRRYTTKSFSKSGGGGSPRAESMRCLFVISPLTSYYGRGKRESCVSSATTTTLVGQHAPLTLHRGSNNALHMLPTNNAASGSTLSVMPRAVSPLMKQGLEENSV</sequence>
<reference evidence="15" key="3">
    <citation type="submission" date="2025-08" db="UniProtKB">
        <authorList>
            <consortium name="RefSeq"/>
        </authorList>
    </citation>
    <scope>IDENTIFICATION</scope>
    <source>
        <tissue evidence="15">Whole organism</tissue>
    </source>
</reference>
<dbReference type="CDD" id="cd15263">
    <property type="entry name" value="7tmB1_DH_R"/>
    <property type="match status" value="1"/>
</dbReference>
<dbReference type="InterPro" id="IPR000832">
    <property type="entry name" value="GPCR_2_secretin-like"/>
</dbReference>
<feature type="transmembrane region" description="Helical" evidence="11">
    <location>
        <begin position="156"/>
        <end position="179"/>
    </location>
</feature>
<feature type="transmembrane region" description="Helical" evidence="11">
    <location>
        <begin position="385"/>
        <end position="406"/>
    </location>
</feature>
<dbReference type="PRINTS" id="PR00249">
    <property type="entry name" value="GPCRSECRETIN"/>
</dbReference>
<evidence type="ECO:0000259" key="13">
    <source>
        <dbReference type="PROSITE" id="PS50261"/>
    </source>
</evidence>
<protein>
    <submittedName>
        <fullName evidence="15">Diuretic hormone receptor isoform X1</fullName>
    </submittedName>
</protein>
<evidence type="ECO:0000256" key="7">
    <source>
        <dbReference type="ARBA" id="ARBA00023136"/>
    </source>
</evidence>
<dbReference type="PRINTS" id="PR01127">
    <property type="entry name" value="DIUHORMONER"/>
</dbReference>
<evidence type="ECO:0000256" key="5">
    <source>
        <dbReference type="ARBA" id="ARBA00022989"/>
    </source>
</evidence>
<dbReference type="PROSITE" id="PS50227">
    <property type="entry name" value="G_PROTEIN_RECEP_F2_3"/>
    <property type="match status" value="1"/>
</dbReference>
<dbReference type="Gene3D" id="1.20.1070.10">
    <property type="entry name" value="Rhodopsin 7-helix transmembrane proteins"/>
    <property type="match status" value="1"/>
</dbReference>
<name>A0ABM1PNX7_DROAR</name>
<dbReference type="InterPro" id="IPR002001">
    <property type="entry name" value="GPCR_2_diuretic_rcpt"/>
</dbReference>
<comment type="similarity">
    <text evidence="2">Belongs to the G-protein coupled receptor 2 family.</text>
</comment>
<feature type="transmembrane region" description="Helical" evidence="11">
    <location>
        <begin position="222"/>
        <end position="249"/>
    </location>
</feature>
<evidence type="ECO:0000256" key="4">
    <source>
        <dbReference type="ARBA" id="ARBA00022692"/>
    </source>
</evidence>
<dbReference type="SUPFAM" id="SSF81321">
    <property type="entry name" value="Family A G protein-coupled receptor-like"/>
    <property type="match status" value="1"/>
</dbReference>
<evidence type="ECO:0000256" key="2">
    <source>
        <dbReference type="ARBA" id="ARBA00005314"/>
    </source>
</evidence>
<feature type="transmembrane region" description="Helical" evidence="11">
    <location>
        <begin position="310"/>
        <end position="335"/>
    </location>
</feature>
<dbReference type="SMART" id="SM00008">
    <property type="entry name" value="HormR"/>
    <property type="match status" value="1"/>
</dbReference>
<keyword evidence="5 11" id="KW-1133">Transmembrane helix</keyword>
<dbReference type="InterPro" id="IPR001879">
    <property type="entry name" value="GPCR_2_extracellular_dom"/>
</dbReference>
<evidence type="ECO:0000256" key="9">
    <source>
        <dbReference type="ARBA" id="ARBA00023224"/>
    </source>
</evidence>
<dbReference type="Pfam" id="PF02793">
    <property type="entry name" value="HRM"/>
    <property type="match status" value="1"/>
</dbReference>
<keyword evidence="4 11" id="KW-0812">Transmembrane</keyword>
<accession>A0ABM1PNX7</accession>
<dbReference type="PANTHER" id="PTHR45620">
    <property type="entry name" value="PDF RECEPTOR-LIKE PROTEIN-RELATED"/>
    <property type="match status" value="1"/>
</dbReference>
<organism evidence="14 15">
    <name type="scientific">Drosophila arizonae</name>
    <name type="common">Fruit fly</name>
    <dbReference type="NCBI Taxonomy" id="7263"/>
    <lineage>
        <taxon>Eukaryota</taxon>
        <taxon>Metazoa</taxon>
        <taxon>Ecdysozoa</taxon>
        <taxon>Arthropoda</taxon>
        <taxon>Hexapoda</taxon>
        <taxon>Insecta</taxon>
        <taxon>Pterygota</taxon>
        <taxon>Neoptera</taxon>
        <taxon>Endopterygota</taxon>
        <taxon>Diptera</taxon>
        <taxon>Brachycera</taxon>
        <taxon>Muscomorpha</taxon>
        <taxon>Ephydroidea</taxon>
        <taxon>Drosophilidae</taxon>
        <taxon>Drosophila</taxon>
    </lineage>
</organism>
<keyword evidence="7 11" id="KW-0472">Membrane</keyword>
<dbReference type="Gene3D" id="4.10.1240.10">
    <property type="entry name" value="GPCR, family 2, extracellular hormone receptor domain"/>
    <property type="match status" value="1"/>
</dbReference>
<feature type="region of interest" description="Disordered" evidence="10">
    <location>
        <begin position="1"/>
        <end position="39"/>
    </location>
</feature>
<dbReference type="InterPro" id="IPR050332">
    <property type="entry name" value="GPCR_2"/>
</dbReference>
<dbReference type="SUPFAM" id="SSF111418">
    <property type="entry name" value="Hormone receptor domain"/>
    <property type="match status" value="1"/>
</dbReference>
<dbReference type="Proteomes" id="UP000694904">
    <property type="component" value="Chromosome 5"/>
</dbReference>
<reference evidence="14" key="1">
    <citation type="journal article" date="1997" name="Nucleic Acids Res.">
        <title>tRNAscan-SE: a program for improved detection of transfer RNA genes in genomic sequence.</title>
        <authorList>
            <person name="Lowe T.M."/>
            <person name="Eddy S.R."/>
        </authorList>
    </citation>
    <scope>NUCLEOTIDE SEQUENCE [LARGE SCALE GENOMIC DNA]</scope>
</reference>
<dbReference type="PANTHER" id="PTHR45620:SF15">
    <property type="entry name" value="DIURETIC HORMONE 44 RECEPTOR 1-RELATED"/>
    <property type="match status" value="1"/>
</dbReference>
<feature type="domain" description="G-protein coupled receptors family 2 profile 1" evidence="12">
    <location>
        <begin position="58"/>
        <end position="138"/>
    </location>
</feature>
<feature type="region of interest" description="Disordered" evidence="10">
    <location>
        <begin position="432"/>
        <end position="451"/>
    </location>
</feature>
<evidence type="ECO:0000256" key="10">
    <source>
        <dbReference type="SAM" id="MobiDB-lite"/>
    </source>
</evidence>